<dbReference type="GO" id="GO:0006783">
    <property type="term" value="P:heme biosynthetic process"/>
    <property type="evidence" value="ECO:0007669"/>
    <property type="project" value="TreeGrafter"/>
</dbReference>
<dbReference type="InterPro" id="IPR017200">
    <property type="entry name" value="PqqE-like"/>
</dbReference>
<dbReference type="InterPro" id="IPR007197">
    <property type="entry name" value="rSAM"/>
</dbReference>
<dbReference type="SFLD" id="SFLDS00029">
    <property type="entry name" value="Radical_SAM"/>
    <property type="match status" value="1"/>
</dbReference>
<dbReference type="PIRSF" id="PIRSF037420">
    <property type="entry name" value="PQQ_syn_pqqE"/>
    <property type="match status" value="1"/>
</dbReference>
<accession>A0A1F4TQM1</accession>
<evidence type="ECO:0000256" key="6">
    <source>
        <dbReference type="ARBA" id="ARBA00023014"/>
    </source>
</evidence>
<protein>
    <recommendedName>
        <fullName evidence="7">Radical SAM core domain-containing protein</fullName>
    </recommendedName>
</protein>
<dbReference type="GO" id="GO:0046872">
    <property type="term" value="F:metal ion binding"/>
    <property type="evidence" value="ECO:0007669"/>
    <property type="project" value="UniProtKB-KW"/>
</dbReference>
<evidence type="ECO:0000256" key="2">
    <source>
        <dbReference type="ARBA" id="ARBA00022485"/>
    </source>
</evidence>
<comment type="caution">
    <text evidence="8">The sequence shown here is derived from an EMBL/GenBank/DDBJ whole genome shotgun (WGS) entry which is preliminary data.</text>
</comment>
<dbReference type="EMBL" id="MEUI01000019">
    <property type="protein sequence ID" value="OGC34363.1"/>
    <property type="molecule type" value="Genomic_DNA"/>
</dbReference>
<dbReference type="PANTHER" id="PTHR11228:SF7">
    <property type="entry name" value="PQQA PEPTIDE CYCLASE"/>
    <property type="match status" value="1"/>
</dbReference>
<evidence type="ECO:0000256" key="1">
    <source>
        <dbReference type="ARBA" id="ARBA00001966"/>
    </source>
</evidence>
<evidence type="ECO:0000256" key="5">
    <source>
        <dbReference type="ARBA" id="ARBA00023004"/>
    </source>
</evidence>
<dbReference type="PANTHER" id="PTHR11228">
    <property type="entry name" value="RADICAL SAM DOMAIN PROTEIN"/>
    <property type="match status" value="1"/>
</dbReference>
<keyword evidence="4" id="KW-0479">Metal-binding</keyword>
<evidence type="ECO:0000256" key="3">
    <source>
        <dbReference type="ARBA" id="ARBA00022691"/>
    </source>
</evidence>
<evidence type="ECO:0000313" key="8">
    <source>
        <dbReference type="EMBL" id="OGC34363.1"/>
    </source>
</evidence>
<reference evidence="8 9" key="1">
    <citation type="journal article" date="2016" name="Nat. Commun.">
        <title>Thousands of microbial genomes shed light on interconnected biogeochemical processes in an aquifer system.</title>
        <authorList>
            <person name="Anantharaman K."/>
            <person name="Brown C.T."/>
            <person name="Hug L.A."/>
            <person name="Sharon I."/>
            <person name="Castelle C.J."/>
            <person name="Probst A.J."/>
            <person name="Thomas B.C."/>
            <person name="Singh A."/>
            <person name="Wilkins M.J."/>
            <person name="Karaoz U."/>
            <person name="Brodie E.L."/>
            <person name="Williams K.H."/>
            <person name="Hubbard S.S."/>
            <person name="Banfield J.F."/>
        </authorList>
    </citation>
    <scope>NUCLEOTIDE SEQUENCE [LARGE SCALE GENOMIC DNA]</scope>
</reference>
<dbReference type="Gene3D" id="3.20.20.70">
    <property type="entry name" value="Aldolase class I"/>
    <property type="match status" value="1"/>
</dbReference>
<dbReference type="GO" id="GO:0003824">
    <property type="term" value="F:catalytic activity"/>
    <property type="evidence" value="ECO:0007669"/>
    <property type="project" value="InterPro"/>
</dbReference>
<keyword evidence="2" id="KW-0004">4Fe-4S</keyword>
<evidence type="ECO:0000259" key="7">
    <source>
        <dbReference type="PROSITE" id="PS51918"/>
    </source>
</evidence>
<dbReference type="CDD" id="cd01335">
    <property type="entry name" value="Radical_SAM"/>
    <property type="match status" value="1"/>
</dbReference>
<dbReference type="SFLD" id="SFLDG01386">
    <property type="entry name" value="main_SPASM_domain-containing"/>
    <property type="match status" value="1"/>
</dbReference>
<sequence>MSESFSSSIPLPEFALWDKMKHNKNRGLVSFDLEVTARCNNDCSHCYINLPAGDQEARKKELTLEQISNLADQAVELGALWCLITGGEPLLRPDFFELYMMLKKKGLLLSVFTNACLVTKKHAEFFKKYPPRDIEVTVYGVTKETYEKISRKPGSFEAFMRGLTLLMETGVRIRFKTMALKSNLHELPEISNFCRERTKDYFRFDPQLHLRFDRNPERNELIKAERLSPDEVAAVEKADEERFGALKKGCDKLINPEFEKHVCDHLFRCGAGNGSFSLSYEGFFRLCSSLWHPDTIYDLKRGTLKEAWEKFVPKVRAMRSQNKEFLNKCRKCAIINLCLWCPAHAYLETGGMDSVVDFFCQVAHARSAAIANTK</sequence>
<evidence type="ECO:0000313" key="9">
    <source>
        <dbReference type="Proteomes" id="UP000177309"/>
    </source>
</evidence>
<dbReference type="InterPro" id="IPR013785">
    <property type="entry name" value="Aldolase_TIM"/>
</dbReference>
<feature type="domain" description="Radical SAM core" evidence="7">
    <location>
        <begin position="25"/>
        <end position="257"/>
    </location>
</feature>
<dbReference type="InterPro" id="IPR050377">
    <property type="entry name" value="Radical_SAM_PqqE_MftC-like"/>
</dbReference>
<keyword evidence="3" id="KW-0949">S-adenosyl-L-methionine</keyword>
<comment type="cofactor">
    <cofactor evidence="1">
        <name>[4Fe-4S] cluster</name>
        <dbReference type="ChEBI" id="CHEBI:49883"/>
    </cofactor>
</comment>
<keyword evidence="5" id="KW-0408">Iron</keyword>
<dbReference type="SFLD" id="SFLDG01067">
    <property type="entry name" value="SPASM/twitch_domain_containing"/>
    <property type="match status" value="1"/>
</dbReference>
<dbReference type="Pfam" id="PF04055">
    <property type="entry name" value="Radical_SAM"/>
    <property type="match status" value="1"/>
</dbReference>
<gene>
    <name evidence="8" type="ORF">A2462_07905</name>
</gene>
<dbReference type="AlphaFoldDB" id="A0A1F4TQM1"/>
<name>A0A1F4TQM1_UNCSA</name>
<organism evidence="8 9">
    <name type="scientific">candidate division WOR-1 bacterium RIFOXYC2_FULL_41_25</name>
    <dbReference type="NCBI Taxonomy" id="1802586"/>
    <lineage>
        <taxon>Bacteria</taxon>
        <taxon>Bacillati</taxon>
        <taxon>Saganbacteria</taxon>
    </lineage>
</organism>
<dbReference type="Proteomes" id="UP000177309">
    <property type="component" value="Unassembled WGS sequence"/>
</dbReference>
<proteinExistence type="predicted"/>
<keyword evidence="6" id="KW-0411">Iron-sulfur</keyword>
<dbReference type="InterPro" id="IPR058240">
    <property type="entry name" value="rSAM_sf"/>
</dbReference>
<dbReference type="GO" id="GO:0051539">
    <property type="term" value="F:4 iron, 4 sulfur cluster binding"/>
    <property type="evidence" value="ECO:0007669"/>
    <property type="project" value="UniProtKB-KW"/>
</dbReference>
<dbReference type="PROSITE" id="PS51918">
    <property type="entry name" value="RADICAL_SAM"/>
    <property type="match status" value="1"/>
</dbReference>
<dbReference type="SUPFAM" id="SSF102114">
    <property type="entry name" value="Radical SAM enzymes"/>
    <property type="match status" value="1"/>
</dbReference>
<evidence type="ECO:0000256" key="4">
    <source>
        <dbReference type="ARBA" id="ARBA00022723"/>
    </source>
</evidence>